<evidence type="ECO:0000256" key="1">
    <source>
        <dbReference type="SAM" id="Phobius"/>
    </source>
</evidence>
<keyword evidence="1" id="KW-1133">Transmembrane helix</keyword>
<feature type="domain" description="CARDB" evidence="2">
    <location>
        <begin position="670"/>
        <end position="746"/>
    </location>
</feature>
<dbReference type="Gene3D" id="2.60.40.10">
    <property type="entry name" value="Immunoglobulins"/>
    <property type="match status" value="6"/>
</dbReference>
<sequence length="883" mass="93665">MRYKRVATLAILVGCLLAVGITGIAAAEENETEDFTGTFDPYESDNVTVENGQLRISDPKSEATQITASELDGMNDSGGAYYVNGDVTISSDTTVDKLYVDGGVTIDGSELTTNNTYVKGYIEMSGKGTPILSGEVYIRGDDNITKSSPLSSDNIEFWMGSNSIYNGPSIYVEGNVTTQSDSGDWSGELYYTESLEDKHGATSNTELNDGEVATMYDNKVQYESGSYIQRYPADSASTITLSDVTEGSGVTSNTYYESGYVYVEYTLTNASDAVDEYTVSWDVAGSVEIGNIETEDVPAGETATVSANIQNPGDTAVSQNLLLTVDGEEVNSTNVTLASGESKTVPLEWTTTLDDAGSSHDVEVSSEDDSATGLVFIDEAPPDFNITGFDPATDVVEGDPVTTEVTVENLGQVEGTQDITLEVGGSQVDATDVTLAGGASTTVSLEWQTQNGDGGQTYTMTASSDNSSMSSEAYIVGQAHFDVSGVTGNTVLVGETMNVNATITNTGENEVTQSVVLEADGNQVDSTNVTLAEGEPTNVTFGWEPATGGTSYDLTVRSDDDSGTDLAYVEEPGAIEIETIGIEDGVEETIRPVSVDLVNPGDTDATQNVTFEIDGTQVDSTEVTLEGGESATVDFEWQPTEAGEYTATFTTADDERNETVTVLSESAFNVVIKEPPEEIVAGDPVSVRVDVINTGETADTQNLTYSFNGTEVATRQIQLEGDSYETVHFDLEADGPGEYQYTVSSEDDWDEANVTALAEGNLRITDVDTPETVDNGENATANITFENVGGVATTETARLYVDGELVDDREVTEGTVSFDLPIDGPGEYNYSVEMATDSTEFSVTVTESSGLLPTDSGRSWAMYVSLGLVGIGGLVGVIAYRRR</sequence>
<keyword evidence="4" id="KW-1185">Reference proteome</keyword>
<dbReference type="GeneID" id="39864333"/>
<dbReference type="InterPro" id="IPR013783">
    <property type="entry name" value="Ig-like_fold"/>
</dbReference>
<feature type="domain" description="CARDB" evidence="2">
    <location>
        <begin position="485"/>
        <end position="561"/>
    </location>
</feature>
<dbReference type="RefSeq" id="WP_084158313.1">
    <property type="nucleotide sequence ID" value="NZ_CP101873.1"/>
</dbReference>
<dbReference type="PANTHER" id="PTHR35902">
    <property type="entry name" value="S-LAYER DOMAIN-LIKE PROTEIN-RELATED"/>
    <property type="match status" value="1"/>
</dbReference>
<keyword evidence="1" id="KW-0812">Transmembrane</keyword>
<dbReference type="AlphaFoldDB" id="A0AAF0SYL6"/>
<protein>
    <recommendedName>
        <fullName evidence="2">CARDB domain-containing protein</fullName>
    </recommendedName>
</protein>
<organism evidence="3 4">
    <name type="scientific">Natrinema thermotolerans</name>
    <dbReference type="NCBI Taxonomy" id="121872"/>
    <lineage>
        <taxon>Archaea</taxon>
        <taxon>Methanobacteriati</taxon>
        <taxon>Methanobacteriota</taxon>
        <taxon>Stenosarchaea group</taxon>
        <taxon>Halobacteria</taxon>
        <taxon>Halobacteriales</taxon>
        <taxon>Natrialbaceae</taxon>
        <taxon>Natrinema</taxon>
    </lineage>
</organism>
<dbReference type="Proteomes" id="UP001224926">
    <property type="component" value="Chromosome"/>
</dbReference>
<dbReference type="Pfam" id="PF07705">
    <property type="entry name" value="CARDB"/>
    <property type="match status" value="5"/>
</dbReference>
<dbReference type="EMBL" id="CP101873">
    <property type="protein sequence ID" value="WMT07246.1"/>
    <property type="molecule type" value="Genomic_DNA"/>
</dbReference>
<feature type="transmembrane region" description="Helical" evidence="1">
    <location>
        <begin position="860"/>
        <end position="880"/>
    </location>
</feature>
<feature type="domain" description="CARDB" evidence="2">
    <location>
        <begin position="584"/>
        <end position="651"/>
    </location>
</feature>
<reference evidence="3 4" key="1">
    <citation type="submission" date="2022-07" db="EMBL/GenBank/DDBJ databases">
        <title>Two temperate virus in Haloterrigena jeotgali A29.</title>
        <authorList>
            <person name="Deng X."/>
        </authorList>
    </citation>
    <scope>NUCLEOTIDE SEQUENCE [LARGE SCALE GENOMIC DNA]</scope>
    <source>
        <strain evidence="3 4">A29</strain>
    </source>
</reference>
<gene>
    <name evidence="3" type="ORF">NP511_17885</name>
</gene>
<accession>A0AAF0SYL6</accession>
<name>A0AAF0SYL6_9EURY</name>
<proteinExistence type="predicted"/>
<evidence type="ECO:0000259" key="2">
    <source>
        <dbReference type="Pfam" id="PF07705"/>
    </source>
</evidence>
<feature type="domain" description="CARDB" evidence="2">
    <location>
        <begin position="382"/>
        <end position="466"/>
    </location>
</feature>
<dbReference type="PANTHER" id="PTHR35902:SF6">
    <property type="entry name" value="CONSERVED WITHIN P. AEROPHILUM"/>
    <property type="match status" value="1"/>
</dbReference>
<feature type="domain" description="CARDB" evidence="2">
    <location>
        <begin position="293"/>
        <end position="366"/>
    </location>
</feature>
<dbReference type="InterPro" id="IPR011635">
    <property type="entry name" value="CARDB"/>
</dbReference>
<evidence type="ECO:0000313" key="4">
    <source>
        <dbReference type="Proteomes" id="UP001224926"/>
    </source>
</evidence>
<keyword evidence="1" id="KW-0472">Membrane</keyword>
<evidence type="ECO:0000313" key="3">
    <source>
        <dbReference type="EMBL" id="WMT07246.1"/>
    </source>
</evidence>